<dbReference type="PROSITE" id="PS50011">
    <property type="entry name" value="PROTEIN_KINASE_DOM"/>
    <property type="match status" value="1"/>
</dbReference>
<dbReference type="Pfam" id="PF00069">
    <property type="entry name" value="Pkinase"/>
    <property type="match status" value="1"/>
</dbReference>
<evidence type="ECO:0000256" key="4">
    <source>
        <dbReference type="ARBA" id="ARBA00022777"/>
    </source>
</evidence>
<evidence type="ECO:0000256" key="2">
    <source>
        <dbReference type="ARBA" id="ARBA00022679"/>
    </source>
</evidence>
<feature type="compositionally biased region" description="Acidic residues" evidence="6">
    <location>
        <begin position="634"/>
        <end position="644"/>
    </location>
</feature>
<evidence type="ECO:0000256" key="6">
    <source>
        <dbReference type="SAM" id="MobiDB-lite"/>
    </source>
</evidence>
<evidence type="ECO:0000256" key="5">
    <source>
        <dbReference type="ARBA" id="ARBA00022840"/>
    </source>
</evidence>
<feature type="region of interest" description="Disordered" evidence="6">
    <location>
        <begin position="932"/>
        <end position="956"/>
    </location>
</feature>
<dbReference type="InterPro" id="IPR011009">
    <property type="entry name" value="Kinase-like_dom_sf"/>
</dbReference>
<accession>A0ABP0WE62</accession>
<dbReference type="CDD" id="cd14133">
    <property type="entry name" value="PKc_DYRK_like"/>
    <property type="match status" value="1"/>
</dbReference>
<feature type="region of interest" description="Disordered" evidence="6">
    <location>
        <begin position="625"/>
        <end position="644"/>
    </location>
</feature>
<dbReference type="Gene3D" id="3.30.200.20">
    <property type="entry name" value="Phosphorylase Kinase, domain 1"/>
    <property type="match status" value="1"/>
</dbReference>
<feature type="compositionally biased region" description="Acidic residues" evidence="6">
    <location>
        <begin position="573"/>
        <end position="588"/>
    </location>
</feature>
<gene>
    <name evidence="8" type="ORF">CSSPJE1EN1_LOCUS10624</name>
</gene>
<keyword evidence="3" id="KW-0547">Nucleotide-binding</keyword>
<reference evidence="8" key="1">
    <citation type="submission" date="2024-02" db="EMBL/GenBank/DDBJ databases">
        <authorList>
            <consortium name="ELIXIR-Norway"/>
            <consortium name="Elixir Norway"/>
        </authorList>
    </citation>
    <scope>NUCLEOTIDE SEQUENCE</scope>
</reference>
<keyword evidence="5" id="KW-0067">ATP-binding</keyword>
<dbReference type="Proteomes" id="UP001497444">
    <property type="component" value="Chromosome 17"/>
</dbReference>
<feature type="region of interest" description="Disordered" evidence="6">
    <location>
        <begin position="570"/>
        <end position="593"/>
    </location>
</feature>
<dbReference type="SUPFAM" id="SSF56112">
    <property type="entry name" value="Protein kinase-like (PK-like)"/>
    <property type="match status" value="1"/>
</dbReference>
<feature type="compositionally biased region" description="Basic and acidic residues" evidence="6">
    <location>
        <begin position="806"/>
        <end position="830"/>
    </location>
</feature>
<dbReference type="InterPro" id="IPR000719">
    <property type="entry name" value="Prot_kinase_dom"/>
</dbReference>
<dbReference type="EMBL" id="OZ020112">
    <property type="protein sequence ID" value="CAK9265146.1"/>
    <property type="molecule type" value="Genomic_DNA"/>
</dbReference>
<feature type="region of interest" description="Disordered" evidence="6">
    <location>
        <begin position="790"/>
        <end position="856"/>
    </location>
</feature>
<evidence type="ECO:0000256" key="1">
    <source>
        <dbReference type="ARBA" id="ARBA00022527"/>
    </source>
</evidence>
<evidence type="ECO:0000259" key="7">
    <source>
        <dbReference type="PROSITE" id="PS50011"/>
    </source>
</evidence>
<evidence type="ECO:0000313" key="8">
    <source>
        <dbReference type="EMBL" id="CAK9265146.1"/>
    </source>
</evidence>
<feature type="domain" description="Protein kinase" evidence="7">
    <location>
        <begin position="1029"/>
        <end position="1331"/>
    </location>
</feature>
<feature type="compositionally biased region" description="Low complexity" evidence="6">
    <location>
        <begin position="411"/>
        <end position="422"/>
    </location>
</feature>
<feature type="compositionally biased region" description="Basic and acidic residues" evidence="6">
    <location>
        <begin position="261"/>
        <end position="278"/>
    </location>
</feature>
<sequence length="1340" mass="148568">MSDTINIILEYLRRHHFTKSEAVLREEVTTRVSNGLLPLQLDDDLDLDIKVHLQSVWEKAAGLHQQVLKFTPGKLGIDTEKSAMPLELKQDSQLQPEAEKKEKLHPQTDKLQPALKVVEEPGIFFTNFEVEEQVQPVRPVSSVRSTKPLVIFPPVSVKQLSEQLFSPARAGGLGVFQPGAEMTATSSDLSSDHKIQSFLSAAKSTGVSNNLPLRMDNESATRQDDVPPPVMLESLRGKVDALKQRWEPKTAEKPLLHREKGRGMGVKKLESQVDKGETQQEGGGKTSNNGMHTPFQAVARTSFIPGFAEEADSVYYEKSRGGEFTALSKDKPELENGFQENSSTGLKGAEWTDVPIKTIPIMKTSVSLPMEPEDRVGNEGTGTVSREGRHLQDVGSNNERNQTVSEQDLTSQVSSEQECESQGADLLQHERKRKLEGQGIQGIRNATNDHGKTTAVITGAPEEELPKLPPVRLRSNEPKTPETAARDGFGLGVRSNPDAAPLKTGAGPLEPTAFGLGSYLDVPVGQDISSSGSRRMSATARPSVSHGIVEDTSELLSGFATAGDRLSESVVDCPDDYWDSDTYEDDDDPGYHRQPIEDEEWFLAHEIDYPSEDEGAHPNVENLRRTEHEKDSEKDNDDDDHSCVEEEQSFFSGEEYYRGKRGDDFQEIEKSVDELPANELFGHIKAGEFHPLQGQYERSHFDSDAFTLMHGEPGWEGFDTIKVGPLEQDGSDKSVQKRVLADGGAYCDAKMGSVQFGGLGARSDVAEVGSELRGSLIGGSSEGDLEIAEIGGQKGSSGNSFPFEPQDYRKSGSAKLESKGGGEEPSHKDSAAAGGSNFGGFSFPSPSTSGGDMATVSRVDSGKSLWSVRDISSQVPGEEGEDFVNGLLALDDPLASWRRKSNDSSPKLNTRDKVLHDIVLCKKSSNVGMKFSHQSVVQDDEAREGNDDQGEEQDEQTLLEADQHIRDAEAVAAEDEEAAAVQEQICRIRADEEEFETFNLKIIHRKNRTGFEEDKDFPVVINAVIAGRYHVTEYLGSAAFSKAIQAHDLHTGMDVCMKIIKNNKDFFDQSLDEIKLLKYINKNDPVDKHHVLRLYDYFYHREHLFIVCELLRANLYEFHKYNRESGGEVYFTMPRLQSITRQCLEALEFIHGLGLIHCDLKPENILVKSYSRCEIKVIDLGSSCFQTDHLCSYVQSRSYRAPEVILGLPYDQKIDMWSLGCILAELCSGNVLFQNDSLATLLARVVGILGPIDPELLAKGRDTHKFFTKNHMLYERNQDSDQLEYLRPKKTSLAHRLPMGDQGFVEFVAYLLQVDPTIRPSATEALQHPWLSYPYEPISS</sequence>
<dbReference type="PANTHER" id="PTHR24058">
    <property type="entry name" value="DUAL SPECIFICITY PROTEIN KINASE"/>
    <property type="match status" value="1"/>
</dbReference>
<feature type="compositionally biased region" description="Low complexity" evidence="6">
    <location>
        <begin position="831"/>
        <end position="851"/>
    </location>
</feature>
<protein>
    <recommendedName>
        <fullName evidence="7">Protein kinase domain-containing protein</fullName>
    </recommendedName>
</protein>
<feature type="compositionally biased region" description="Polar residues" evidence="6">
    <location>
        <begin position="394"/>
        <end position="410"/>
    </location>
</feature>
<name>A0ABP0WE62_9BRYO</name>
<keyword evidence="1" id="KW-0723">Serine/threonine-protein kinase</keyword>
<feature type="region of interest" description="Disordered" evidence="6">
    <location>
        <begin position="261"/>
        <end position="291"/>
    </location>
</feature>
<proteinExistence type="predicted"/>
<organism evidence="8 9">
    <name type="scientific">Sphagnum jensenii</name>
    <dbReference type="NCBI Taxonomy" id="128206"/>
    <lineage>
        <taxon>Eukaryota</taxon>
        <taxon>Viridiplantae</taxon>
        <taxon>Streptophyta</taxon>
        <taxon>Embryophyta</taxon>
        <taxon>Bryophyta</taxon>
        <taxon>Sphagnophytina</taxon>
        <taxon>Sphagnopsida</taxon>
        <taxon>Sphagnales</taxon>
        <taxon>Sphagnaceae</taxon>
        <taxon>Sphagnum</taxon>
    </lineage>
</organism>
<dbReference type="InterPro" id="IPR050494">
    <property type="entry name" value="Ser_Thr_dual-spec_kinase"/>
</dbReference>
<feature type="compositionally biased region" description="Basic and acidic residues" evidence="6">
    <location>
        <begin position="427"/>
        <end position="436"/>
    </location>
</feature>
<evidence type="ECO:0000313" key="9">
    <source>
        <dbReference type="Proteomes" id="UP001497444"/>
    </source>
</evidence>
<evidence type="ECO:0000256" key="3">
    <source>
        <dbReference type="ARBA" id="ARBA00022741"/>
    </source>
</evidence>
<feature type="region of interest" description="Disordered" evidence="6">
    <location>
        <begin position="370"/>
        <end position="493"/>
    </location>
</feature>
<dbReference type="InterPro" id="IPR008271">
    <property type="entry name" value="Ser/Thr_kinase_AS"/>
</dbReference>
<keyword evidence="2" id="KW-0808">Transferase</keyword>
<dbReference type="SMART" id="SM00220">
    <property type="entry name" value="S_TKc"/>
    <property type="match status" value="1"/>
</dbReference>
<dbReference type="PROSITE" id="PS00108">
    <property type="entry name" value="PROTEIN_KINASE_ST"/>
    <property type="match status" value="1"/>
</dbReference>
<feature type="compositionally biased region" description="Acidic residues" evidence="6">
    <location>
        <begin position="938"/>
        <end position="956"/>
    </location>
</feature>
<dbReference type="Gene3D" id="1.10.510.10">
    <property type="entry name" value="Transferase(Phosphotransferase) domain 1"/>
    <property type="match status" value="1"/>
</dbReference>
<keyword evidence="9" id="KW-1185">Reference proteome</keyword>
<dbReference type="PANTHER" id="PTHR24058:SF124">
    <property type="entry name" value="PROTEIN KINASE SUPERFAMILY PROTEIN"/>
    <property type="match status" value="1"/>
</dbReference>
<keyword evidence="4" id="KW-0418">Kinase</keyword>